<feature type="chain" id="PRO_5011687598" evidence="1">
    <location>
        <begin position="23"/>
        <end position="112"/>
    </location>
</feature>
<reference evidence="3 5" key="1">
    <citation type="submission" date="2016-10" db="EMBL/GenBank/DDBJ databases">
        <authorList>
            <person name="de Groot N.N."/>
        </authorList>
    </citation>
    <scope>NUCLEOTIDE SEQUENCE [LARGE SCALE GENOMIC DNA]</scope>
    <source>
        <strain evidence="3 5">DSM 381</strain>
    </source>
</reference>
<dbReference type="Proteomes" id="UP000198861">
    <property type="component" value="Unassembled WGS sequence"/>
</dbReference>
<keyword evidence="1" id="KW-0732">Signal</keyword>
<dbReference type="AlphaFoldDB" id="A0A1I4ABJ3"/>
<evidence type="ECO:0000313" key="2">
    <source>
        <dbReference type="EMBL" id="SFA92891.1"/>
    </source>
</evidence>
<keyword evidence="4" id="KW-1185">Reference proteome</keyword>
<sequence>MKSKFAGLAIILATLPFGAVQANDDGFLRDIISSGLTTASTYLTFKDDKLIVAAQEDAGSFVASDGQIRGPYLEAALQQLRETNPQLQASDMELASAILANQAEAPARFGGH</sequence>
<organism evidence="3 5">
    <name type="scientific">Azotobacter beijerinckii</name>
    <dbReference type="NCBI Taxonomy" id="170623"/>
    <lineage>
        <taxon>Bacteria</taxon>
        <taxon>Pseudomonadati</taxon>
        <taxon>Pseudomonadota</taxon>
        <taxon>Gammaproteobacteria</taxon>
        <taxon>Pseudomonadales</taxon>
        <taxon>Pseudomonadaceae</taxon>
        <taxon>Azotobacter</taxon>
    </lineage>
</organism>
<dbReference type="Proteomes" id="UP000199579">
    <property type="component" value="Unassembled WGS sequence"/>
</dbReference>
<reference evidence="2 4" key="2">
    <citation type="submission" date="2016-10" db="EMBL/GenBank/DDBJ databases">
        <authorList>
            <person name="Varghese N."/>
            <person name="Submissions S."/>
        </authorList>
    </citation>
    <scope>NUCLEOTIDE SEQUENCE [LARGE SCALE GENOMIC DNA]</scope>
    <source>
        <strain evidence="2 4">DSM 282</strain>
    </source>
</reference>
<name>A0A1I4ABJ3_9GAMM</name>
<evidence type="ECO:0000313" key="4">
    <source>
        <dbReference type="Proteomes" id="UP000198861"/>
    </source>
</evidence>
<evidence type="ECO:0000313" key="5">
    <source>
        <dbReference type="Proteomes" id="UP000199579"/>
    </source>
</evidence>
<evidence type="ECO:0000313" key="3">
    <source>
        <dbReference type="EMBL" id="SFK53802.1"/>
    </source>
</evidence>
<evidence type="ECO:0000256" key="1">
    <source>
        <dbReference type="SAM" id="SignalP"/>
    </source>
</evidence>
<accession>A0A1I4ABJ3</accession>
<dbReference type="NCBIfam" id="TIGR02448">
    <property type="entry name" value="conserverd hypothetical protein"/>
    <property type="match status" value="1"/>
</dbReference>
<dbReference type="InterPro" id="IPR012661">
    <property type="entry name" value="CHP02448"/>
</dbReference>
<dbReference type="EMBL" id="FOSX01000009">
    <property type="protein sequence ID" value="SFK53802.1"/>
    <property type="molecule type" value="Genomic_DNA"/>
</dbReference>
<dbReference type="RefSeq" id="WP_090936593.1">
    <property type="nucleotide sequence ID" value="NZ_FOKJ01000008.1"/>
</dbReference>
<proteinExistence type="predicted"/>
<gene>
    <name evidence="2" type="ORF">SAMN04244571_00823</name>
    <name evidence="3" type="ORF">SAMN04244574_00976</name>
</gene>
<feature type="signal peptide" evidence="1">
    <location>
        <begin position="1"/>
        <end position="22"/>
    </location>
</feature>
<protein>
    <submittedName>
        <fullName evidence="3">Uncharacterized protein</fullName>
    </submittedName>
</protein>
<dbReference type="EMBL" id="FOKJ01000008">
    <property type="protein sequence ID" value="SFA92891.1"/>
    <property type="molecule type" value="Genomic_DNA"/>
</dbReference>
<dbReference type="Pfam" id="PF09498">
    <property type="entry name" value="DUF2388"/>
    <property type="match status" value="1"/>
</dbReference>